<sequence length="228" mass="26280">MTSLKSTPRQWQQEYARKGIPSSYKTRPSSLVPLGLKALKTRDYRGLRSLDLGCGRGRNSFYLASKGFEAHAVDFVPELIQEIKAHAKKRKRKGKIVARVGDVTRKWPYPDGFFDYAVDIYCYKHQAKASARRKYRTELCRVLKPGAVYALSLASKEDGFYGRLPRKHGNQVMDPFTGVGSALFSRADVLREFDKTFKLEKFAKRRKRGRMHGKTYARETLVFVFRKK</sequence>
<accession>A0A8T4LGZ4</accession>
<reference evidence="2" key="2">
    <citation type="submission" date="2021-05" db="EMBL/GenBank/DDBJ databases">
        <title>Protein family content uncovers lineage relationships and bacterial pathway maintenance mechanisms in DPANN archaea.</title>
        <authorList>
            <person name="Castelle C.J."/>
            <person name="Meheust R."/>
            <person name="Jaffe A.L."/>
            <person name="Seitz K."/>
            <person name="Gong X."/>
            <person name="Baker B.J."/>
            <person name="Banfield J.F."/>
        </authorList>
    </citation>
    <scope>NUCLEOTIDE SEQUENCE</scope>
    <source>
        <strain evidence="2">RIFCSPLOWO2_01_FULL_58_19</strain>
    </source>
</reference>
<protein>
    <submittedName>
        <fullName evidence="2">Class I SAM-dependent methyltransferase</fullName>
    </submittedName>
</protein>
<evidence type="ECO:0000313" key="3">
    <source>
        <dbReference type="Proteomes" id="UP000678237"/>
    </source>
</evidence>
<dbReference type="InterPro" id="IPR050508">
    <property type="entry name" value="Methyltransf_Superfamily"/>
</dbReference>
<reference evidence="2" key="1">
    <citation type="submission" date="2021-03" db="EMBL/GenBank/DDBJ databases">
        <authorList>
            <person name="Jaffe A."/>
        </authorList>
    </citation>
    <scope>NUCLEOTIDE SEQUENCE</scope>
    <source>
        <strain evidence="2">RIFCSPLOWO2_01_FULL_58_19</strain>
    </source>
</reference>
<dbReference type="SUPFAM" id="SSF53335">
    <property type="entry name" value="S-adenosyl-L-methionine-dependent methyltransferases"/>
    <property type="match status" value="1"/>
</dbReference>
<dbReference type="CDD" id="cd02440">
    <property type="entry name" value="AdoMet_MTases"/>
    <property type="match status" value="1"/>
</dbReference>
<dbReference type="Gene3D" id="3.40.50.150">
    <property type="entry name" value="Vaccinia Virus protein VP39"/>
    <property type="match status" value="1"/>
</dbReference>
<dbReference type="GO" id="GO:0032259">
    <property type="term" value="P:methylation"/>
    <property type="evidence" value="ECO:0007669"/>
    <property type="project" value="UniProtKB-KW"/>
</dbReference>
<dbReference type="EMBL" id="JAGVWE010000007">
    <property type="protein sequence ID" value="MBS3063790.1"/>
    <property type="molecule type" value="Genomic_DNA"/>
</dbReference>
<dbReference type="InterPro" id="IPR029063">
    <property type="entry name" value="SAM-dependent_MTases_sf"/>
</dbReference>
<proteinExistence type="predicted"/>
<name>A0A8T4LGZ4_9ARCH</name>
<keyword evidence="2" id="KW-0489">Methyltransferase</keyword>
<feature type="domain" description="Methyltransferase" evidence="1">
    <location>
        <begin position="50"/>
        <end position="146"/>
    </location>
</feature>
<evidence type="ECO:0000313" key="2">
    <source>
        <dbReference type="EMBL" id="MBS3063790.1"/>
    </source>
</evidence>
<dbReference type="Pfam" id="PF13649">
    <property type="entry name" value="Methyltransf_25"/>
    <property type="match status" value="1"/>
</dbReference>
<dbReference type="PANTHER" id="PTHR42912:SF80">
    <property type="entry name" value="METHYLTRANSFERASE DOMAIN-CONTAINING PROTEIN"/>
    <property type="match status" value="1"/>
</dbReference>
<evidence type="ECO:0000259" key="1">
    <source>
        <dbReference type="Pfam" id="PF13649"/>
    </source>
</evidence>
<keyword evidence="2" id="KW-0808">Transferase</keyword>
<dbReference type="PANTHER" id="PTHR42912">
    <property type="entry name" value="METHYLTRANSFERASE"/>
    <property type="match status" value="1"/>
</dbReference>
<organism evidence="2 3">
    <name type="scientific">Candidatus Iainarchaeum sp</name>
    <dbReference type="NCBI Taxonomy" id="3101447"/>
    <lineage>
        <taxon>Archaea</taxon>
        <taxon>Candidatus Iainarchaeota</taxon>
        <taxon>Candidatus Iainarchaeia</taxon>
        <taxon>Candidatus Iainarchaeales</taxon>
        <taxon>Candidatus Iainarchaeaceae</taxon>
        <taxon>Candidatus Iainarchaeum</taxon>
    </lineage>
</organism>
<dbReference type="GO" id="GO:0008168">
    <property type="term" value="F:methyltransferase activity"/>
    <property type="evidence" value="ECO:0007669"/>
    <property type="project" value="UniProtKB-KW"/>
</dbReference>
<dbReference type="AlphaFoldDB" id="A0A8T4LGZ4"/>
<gene>
    <name evidence="2" type="ORF">J4203_08080</name>
</gene>
<comment type="caution">
    <text evidence="2">The sequence shown here is derived from an EMBL/GenBank/DDBJ whole genome shotgun (WGS) entry which is preliminary data.</text>
</comment>
<dbReference type="Proteomes" id="UP000678237">
    <property type="component" value="Unassembled WGS sequence"/>
</dbReference>
<dbReference type="InterPro" id="IPR041698">
    <property type="entry name" value="Methyltransf_25"/>
</dbReference>